<protein>
    <submittedName>
        <fullName evidence="3">Uncharacterized protein</fullName>
    </submittedName>
</protein>
<dbReference type="Proteomes" id="UP001229421">
    <property type="component" value="Unassembled WGS sequence"/>
</dbReference>
<keyword evidence="2" id="KW-0812">Transmembrane</keyword>
<keyword evidence="4" id="KW-1185">Reference proteome</keyword>
<evidence type="ECO:0000256" key="2">
    <source>
        <dbReference type="SAM" id="Phobius"/>
    </source>
</evidence>
<keyword evidence="1" id="KW-0175">Coiled coil</keyword>
<evidence type="ECO:0000313" key="3">
    <source>
        <dbReference type="EMBL" id="KAK1441023.1"/>
    </source>
</evidence>
<dbReference type="EMBL" id="JAUHHV010000001">
    <property type="protein sequence ID" value="KAK1441023.1"/>
    <property type="molecule type" value="Genomic_DNA"/>
</dbReference>
<feature type="transmembrane region" description="Helical" evidence="2">
    <location>
        <begin position="97"/>
        <end position="116"/>
    </location>
</feature>
<organism evidence="3 4">
    <name type="scientific">Tagetes erecta</name>
    <name type="common">African marigold</name>
    <dbReference type="NCBI Taxonomy" id="13708"/>
    <lineage>
        <taxon>Eukaryota</taxon>
        <taxon>Viridiplantae</taxon>
        <taxon>Streptophyta</taxon>
        <taxon>Embryophyta</taxon>
        <taxon>Tracheophyta</taxon>
        <taxon>Spermatophyta</taxon>
        <taxon>Magnoliopsida</taxon>
        <taxon>eudicotyledons</taxon>
        <taxon>Gunneridae</taxon>
        <taxon>Pentapetalae</taxon>
        <taxon>asterids</taxon>
        <taxon>campanulids</taxon>
        <taxon>Asterales</taxon>
        <taxon>Asteraceae</taxon>
        <taxon>Asteroideae</taxon>
        <taxon>Heliantheae alliance</taxon>
        <taxon>Tageteae</taxon>
        <taxon>Tagetes</taxon>
    </lineage>
</organism>
<evidence type="ECO:0000256" key="1">
    <source>
        <dbReference type="SAM" id="Coils"/>
    </source>
</evidence>
<feature type="transmembrane region" description="Helical" evidence="2">
    <location>
        <begin position="177"/>
        <end position="201"/>
    </location>
</feature>
<evidence type="ECO:0000313" key="4">
    <source>
        <dbReference type="Proteomes" id="UP001229421"/>
    </source>
</evidence>
<name>A0AAD8LK73_TARER</name>
<keyword evidence="2" id="KW-0472">Membrane</keyword>
<proteinExistence type="predicted"/>
<sequence>MELFTFIAKFTLFITTSYIYIHSYIISHVHDQLISHSVSLQPRLQKEIDLKEEVLEGLKASLEDLEDELRLLQDSSSNKQEQKDEIKELKASLEGRWLCYGCTMVLQGIMVARWSWCLVTELLWWSSEVEAMVGMTLAMTIGAVGETVMVRRVVQHGCVVLGCCGGCCDGEDDGTSWLSGVGCCVVIVVIKMVMVSVVVMVKMVNGVNTWMDES</sequence>
<gene>
    <name evidence="3" type="ORF">QVD17_06859</name>
</gene>
<comment type="caution">
    <text evidence="3">The sequence shown here is derived from an EMBL/GenBank/DDBJ whole genome shotgun (WGS) entry which is preliminary data.</text>
</comment>
<dbReference type="AlphaFoldDB" id="A0AAD8LK73"/>
<keyword evidence="2" id="KW-1133">Transmembrane helix</keyword>
<feature type="transmembrane region" description="Helical" evidence="2">
    <location>
        <begin position="6"/>
        <end position="26"/>
    </location>
</feature>
<feature type="coiled-coil region" evidence="1">
    <location>
        <begin position="48"/>
        <end position="96"/>
    </location>
</feature>
<reference evidence="3" key="1">
    <citation type="journal article" date="2023" name="bioRxiv">
        <title>Improved chromosome-level genome assembly for marigold (Tagetes erecta).</title>
        <authorList>
            <person name="Jiang F."/>
            <person name="Yuan L."/>
            <person name="Wang S."/>
            <person name="Wang H."/>
            <person name="Xu D."/>
            <person name="Wang A."/>
            <person name="Fan W."/>
        </authorList>
    </citation>
    <scope>NUCLEOTIDE SEQUENCE</scope>
    <source>
        <strain evidence="3">WSJ</strain>
        <tissue evidence="3">Leaf</tissue>
    </source>
</reference>
<accession>A0AAD8LK73</accession>